<dbReference type="PIRSF" id="PIRSF000097">
    <property type="entry name" value="AKR"/>
    <property type="match status" value="1"/>
</dbReference>
<dbReference type="GO" id="GO:0016616">
    <property type="term" value="F:oxidoreductase activity, acting on the CH-OH group of donors, NAD or NADP as acceptor"/>
    <property type="evidence" value="ECO:0007669"/>
    <property type="project" value="UniProtKB-ARBA"/>
</dbReference>
<accession>A0ABD5RI73</accession>
<dbReference type="InterPro" id="IPR023210">
    <property type="entry name" value="NADP_OxRdtase_dom"/>
</dbReference>
<gene>
    <name evidence="5" type="ORF">ACFPYI_02335</name>
</gene>
<sequence length="267" mass="30317">MDEMPRFGLGTYQNEDHEQCAESVRTALDVGYRNVDTAQMYDNEAAVGDGIAQADVDRSELFLASKLDTDNCAHDDVLETTEESTERLDVDTIDLMYVHWPMDTYDPEGTLSALDELREEGAIEHVGLSNFTPDQLDEANDHLDAPIFAHQVEMHPLLQQEELQEYAVEDDHLLVAYCPIARGKVDEVEEMQEVAEKHDATPVQVSIAWLLAKENVVAIPKATGEEHIRENYEAQDLDLDDEDIERIDGIEREERLVDFDEAPWNQD</sequence>
<keyword evidence="2" id="KW-0521">NADP</keyword>
<dbReference type="Pfam" id="PF00248">
    <property type="entry name" value="Aldo_ket_red"/>
    <property type="match status" value="1"/>
</dbReference>
<reference evidence="5 6" key="1">
    <citation type="journal article" date="2019" name="Int. J. Syst. Evol. Microbiol.">
        <title>The Global Catalogue of Microorganisms (GCM) 10K type strain sequencing project: providing services to taxonomists for standard genome sequencing and annotation.</title>
        <authorList>
            <consortium name="The Broad Institute Genomics Platform"/>
            <consortium name="The Broad Institute Genome Sequencing Center for Infectious Disease"/>
            <person name="Wu L."/>
            <person name="Ma J."/>
        </authorList>
    </citation>
    <scope>NUCLEOTIDE SEQUENCE [LARGE SCALE GENOMIC DNA]</scope>
    <source>
        <strain evidence="5 6">CGMCC 1.12543</strain>
    </source>
</reference>
<dbReference type="RefSeq" id="WP_247418855.1">
    <property type="nucleotide sequence ID" value="NZ_JALLGW010000002.1"/>
</dbReference>
<evidence type="ECO:0000256" key="3">
    <source>
        <dbReference type="ARBA" id="ARBA00023002"/>
    </source>
</evidence>
<evidence type="ECO:0000313" key="5">
    <source>
        <dbReference type="EMBL" id="MFC5970160.1"/>
    </source>
</evidence>
<dbReference type="EMBL" id="JBHSQH010000001">
    <property type="protein sequence ID" value="MFC5970160.1"/>
    <property type="molecule type" value="Genomic_DNA"/>
</dbReference>
<dbReference type="PRINTS" id="PR00069">
    <property type="entry name" value="ALDKETRDTASE"/>
</dbReference>
<evidence type="ECO:0000256" key="1">
    <source>
        <dbReference type="ARBA" id="ARBA00007905"/>
    </source>
</evidence>
<evidence type="ECO:0000313" key="6">
    <source>
        <dbReference type="Proteomes" id="UP001596099"/>
    </source>
</evidence>
<keyword evidence="3" id="KW-0560">Oxidoreductase</keyword>
<dbReference type="PANTHER" id="PTHR43827">
    <property type="entry name" value="2,5-DIKETO-D-GLUCONIC ACID REDUCTASE"/>
    <property type="match status" value="1"/>
</dbReference>
<proteinExistence type="inferred from homology"/>
<dbReference type="Proteomes" id="UP001596099">
    <property type="component" value="Unassembled WGS sequence"/>
</dbReference>
<name>A0ABD5RI73_9EURY</name>
<keyword evidence="6" id="KW-1185">Reference proteome</keyword>
<dbReference type="InterPro" id="IPR020471">
    <property type="entry name" value="AKR"/>
</dbReference>
<feature type="domain" description="NADP-dependent oxidoreductase" evidence="4">
    <location>
        <begin position="8"/>
        <end position="251"/>
    </location>
</feature>
<protein>
    <submittedName>
        <fullName evidence="5">Aldo/keto reductase</fullName>
    </submittedName>
</protein>
<dbReference type="InterPro" id="IPR036812">
    <property type="entry name" value="NAD(P)_OxRdtase_dom_sf"/>
</dbReference>
<dbReference type="InterPro" id="IPR018170">
    <property type="entry name" value="Aldo/ket_reductase_CS"/>
</dbReference>
<dbReference type="PROSITE" id="PS00062">
    <property type="entry name" value="ALDOKETO_REDUCTASE_2"/>
    <property type="match status" value="1"/>
</dbReference>
<comment type="similarity">
    <text evidence="1">Belongs to the aldo/keto reductase family.</text>
</comment>
<evidence type="ECO:0000256" key="2">
    <source>
        <dbReference type="ARBA" id="ARBA00022857"/>
    </source>
</evidence>
<comment type="caution">
    <text evidence="5">The sequence shown here is derived from an EMBL/GenBank/DDBJ whole genome shotgun (WGS) entry which is preliminary data.</text>
</comment>
<evidence type="ECO:0000259" key="4">
    <source>
        <dbReference type="Pfam" id="PF00248"/>
    </source>
</evidence>
<organism evidence="5 6">
    <name type="scientific">Halomarina salina</name>
    <dbReference type="NCBI Taxonomy" id="1872699"/>
    <lineage>
        <taxon>Archaea</taxon>
        <taxon>Methanobacteriati</taxon>
        <taxon>Methanobacteriota</taxon>
        <taxon>Stenosarchaea group</taxon>
        <taxon>Halobacteria</taxon>
        <taxon>Halobacteriales</taxon>
        <taxon>Natronomonadaceae</taxon>
        <taxon>Halomarina</taxon>
    </lineage>
</organism>
<dbReference type="PANTHER" id="PTHR43827:SF3">
    <property type="entry name" value="NADP-DEPENDENT OXIDOREDUCTASE DOMAIN-CONTAINING PROTEIN"/>
    <property type="match status" value="1"/>
</dbReference>
<dbReference type="SUPFAM" id="SSF51430">
    <property type="entry name" value="NAD(P)-linked oxidoreductase"/>
    <property type="match status" value="1"/>
</dbReference>
<dbReference type="AlphaFoldDB" id="A0ABD5RI73"/>
<dbReference type="Gene3D" id="3.20.20.100">
    <property type="entry name" value="NADP-dependent oxidoreductase domain"/>
    <property type="match status" value="1"/>
</dbReference>